<feature type="compositionally biased region" description="Basic and acidic residues" evidence="5">
    <location>
        <begin position="39"/>
        <end position="51"/>
    </location>
</feature>
<comment type="function">
    <text evidence="4">DNA-dependent RNA polymerase catalyzes the transcription of DNA into RNA using the four ribonucleoside triphosphates as substrates. Specific peripheric component of RNA polymerase III which synthesizes small RNAs, such as 5S rRNA and tRNAs.</text>
</comment>
<dbReference type="GeneID" id="25316372"/>
<organism evidence="6 7">
    <name type="scientific">Rasamsonia emersonii (strain ATCC 16479 / CBS 393.64 / IMI 116815)</name>
    <dbReference type="NCBI Taxonomy" id="1408163"/>
    <lineage>
        <taxon>Eukaryota</taxon>
        <taxon>Fungi</taxon>
        <taxon>Dikarya</taxon>
        <taxon>Ascomycota</taxon>
        <taxon>Pezizomycotina</taxon>
        <taxon>Eurotiomycetes</taxon>
        <taxon>Eurotiomycetidae</taxon>
        <taxon>Eurotiales</taxon>
        <taxon>Trichocomaceae</taxon>
        <taxon>Rasamsonia</taxon>
    </lineage>
</organism>
<dbReference type="GO" id="GO:0006383">
    <property type="term" value="P:transcription by RNA polymerase III"/>
    <property type="evidence" value="ECO:0007669"/>
    <property type="project" value="UniProtKB-UniRule"/>
</dbReference>
<keyword evidence="3 4" id="KW-0539">Nucleus</keyword>
<evidence type="ECO:0000256" key="3">
    <source>
        <dbReference type="ARBA" id="ARBA00023242"/>
    </source>
</evidence>
<feature type="region of interest" description="Disordered" evidence="5">
    <location>
        <begin position="152"/>
        <end position="250"/>
    </location>
</feature>
<comment type="caution">
    <text evidence="6">The sequence shown here is derived from an EMBL/GenBank/DDBJ whole genome shotgun (WGS) entry which is preliminary data.</text>
</comment>
<keyword evidence="7" id="KW-1185">Reference proteome</keyword>
<dbReference type="Proteomes" id="UP000053958">
    <property type="component" value="Unassembled WGS sequence"/>
</dbReference>
<gene>
    <name evidence="6" type="ORF">T310_4023</name>
</gene>
<dbReference type="RefSeq" id="XP_013328573.1">
    <property type="nucleotide sequence ID" value="XM_013473119.1"/>
</dbReference>
<dbReference type="InterPro" id="IPR024661">
    <property type="entry name" value="RNA_pol_III_Rpc31"/>
</dbReference>
<evidence type="ECO:0000313" key="6">
    <source>
        <dbReference type="EMBL" id="KKA21961.1"/>
    </source>
</evidence>
<feature type="compositionally biased region" description="Acidic residues" evidence="5">
    <location>
        <begin position="157"/>
        <end position="167"/>
    </location>
</feature>
<evidence type="ECO:0000256" key="4">
    <source>
        <dbReference type="PIRNR" id="PIRNR000777"/>
    </source>
</evidence>
<dbReference type="PANTHER" id="PTHR15367:SF2">
    <property type="entry name" value="DNA-DIRECTED RNA POLYMERASE III SUBUNIT"/>
    <property type="match status" value="1"/>
</dbReference>
<dbReference type="EMBL" id="LASV01000163">
    <property type="protein sequence ID" value="KKA21961.1"/>
    <property type="molecule type" value="Genomic_DNA"/>
</dbReference>
<evidence type="ECO:0000256" key="5">
    <source>
        <dbReference type="SAM" id="MobiDB-lite"/>
    </source>
</evidence>
<comment type="similarity">
    <text evidence="2 4">Belongs to the eukaryotic RPC7 RNA polymerase subunit family.</text>
</comment>
<dbReference type="STRING" id="1408163.A0A0F4YVT0"/>
<feature type="compositionally biased region" description="Acidic residues" evidence="5">
    <location>
        <begin position="227"/>
        <end position="236"/>
    </location>
</feature>
<reference evidence="6 7" key="1">
    <citation type="submission" date="2015-04" db="EMBL/GenBank/DDBJ databases">
        <authorList>
            <person name="Heijne W.H."/>
            <person name="Fedorova N.D."/>
            <person name="Nierman W.C."/>
            <person name="Vollebregt A.W."/>
            <person name="Zhao Z."/>
            <person name="Wu L."/>
            <person name="Kumar M."/>
            <person name="Stam H."/>
            <person name="van den Berg M.A."/>
            <person name="Pel H.J."/>
        </authorList>
    </citation>
    <scope>NUCLEOTIDE SEQUENCE [LARGE SCALE GENOMIC DNA]</scope>
    <source>
        <strain evidence="6 7">CBS 393.64</strain>
    </source>
</reference>
<accession>A0A0F4YVT0</accession>
<comment type="subcellular location">
    <subcellularLocation>
        <location evidence="1 4">Nucleus</location>
    </subcellularLocation>
</comment>
<dbReference type="GO" id="GO:0005666">
    <property type="term" value="C:RNA polymerase III complex"/>
    <property type="evidence" value="ECO:0007669"/>
    <property type="project" value="UniProtKB-UniRule"/>
</dbReference>
<evidence type="ECO:0000256" key="2">
    <source>
        <dbReference type="ARBA" id="ARBA00008352"/>
    </source>
</evidence>
<comment type="subunit">
    <text evidence="4">Component of the RNA polymerase III (Pol III) complex.</text>
</comment>
<protein>
    <recommendedName>
        <fullName evidence="4">DNA-directed RNA polymerase III subunit</fullName>
    </recommendedName>
</protein>
<evidence type="ECO:0000256" key="1">
    <source>
        <dbReference type="ARBA" id="ARBA00004123"/>
    </source>
</evidence>
<sequence length="250" mass="28697">MSRFGGKNGKKAPGAEYAWSAEPGGEPDNAPTPLFPKYDIPKADRLHPREQSEVDRYRALRERFHDGPYYTVLDAARTSAKKGSAARALFDAFHGMPSYSQKYQKKKRVLPKLQGRQYALNFFPRELWRTIQPNYKPDSSLYGIDAFKKPSFKRGFEDDEEEEDEEEMAKRRKLDEGEDEDEDEGRRTDEERDLDEDEERDELEDDDFEEDDDEMGGDYNAEQYFDAGDDDADMDAFADGGGGGGDEETF</sequence>
<dbReference type="AlphaFoldDB" id="A0A0F4YVT0"/>
<evidence type="ECO:0000313" key="7">
    <source>
        <dbReference type="Proteomes" id="UP000053958"/>
    </source>
</evidence>
<feature type="compositionally biased region" description="Acidic residues" evidence="5">
    <location>
        <begin position="191"/>
        <end position="216"/>
    </location>
</feature>
<feature type="region of interest" description="Disordered" evidence="5">
    <location>
        <begin position="1"/>
        <end position="51"/>
    </location>
</feature>
<dbReference type="Pfam" id="PF11705">
    <property type="entry name" value="RNA_pol_3_Rpc31"/>
    <property type="match status" value="1"/>
</dbReference>
<dbReference type="PANTHER" id="PTHR15367">
    <property type="entry name" value="DNA-DIRECTED RNA POLYMERASE III"/>
    <property type="match status" value="1"/>
</dbReference>
<dbReference type="PIRSF" id="PIRSF000777">
    <property type="entry name" value="RNA_polIII_C31"/>
    <property type="match status" value="1"/>
</dbReference>
<dbReference type="OrthoDB" id="5377312at2759"/>
<name>A0A0F4YVT0_RASE3</name>
<proteinExistence type="inferred from homology"/>